<reference evidence="2" key="1">
    <citation type="submission" date="2020-11" db="EMBL/GenBank/DDBJ databases">
        <authorList>
            <consortium name="DOE Joint Genome Institute"/>
            <person name="Ahrendt S."/>
            <person name="Riley R."/>
            <person name="Andreopoulos W."/>
            <person name="LaButti K."/>
            <person name="Pangilinan J."/>
            <person name="Ruiz-duenas F.J."/>
            <person name="Barrasa J.M."/>
            <person name="Sanchez-Garcia M."/>
            <person name="Camarero S."/>
            <person name="Miyauchi S."/>
            <person name="Serrano A."/>
            <person name="Linde D."/>
            <person name="Babiker R."/>
            <person name="Drula E."/>
            <person name="Ayuso-Fernandez I."/>
            <person name="Pacheco R."/>
            <person name="Padilla G."/>
            <person name="Ferreira P."/>
            <person name="Barriuso J."/>
            <person name="Kellner H."/>
            <person name="Castanera R."/>
            <person name="Alfaro M."/>
            <person name="Ramirez L."/>
            <person name="Pisabarro A.G."/>
            <person name="Kuo A."/>
            <person name="Tritt A."/>
            <person name="Lipzen A."/>
            <person name="He G."/>
            <person name="Yan M."/>
            <person name="Ng V."/>
            <person name="Cullen D."/>
            <person name="Martin F."/>
            <person name="Rosso M.-N."/>
            <person name="Henrissat B."/>
            <person name="Hibbett D."/>
            <person name="Martinez A.T."/>
            <person name="Grigoriev I.V."/>
        </authorList>
    </citation>
    <scope>NUCLEOTIDE SEQUENCE</scope>
    <source>
        <strain evidence="2">AH 44721</strain>
    </source>
</reference>
<accession>A0A9P5TNX6</accession>
<organism evidence="2 3">
    <name type="scientific">Gymnopilus junonius</name>
    <name type="common">Spectacular rustgill mushroom</name>
    <name type="synonym">Gymnopilus spectabilis subsp. junonius</name>
    <dbReference type="NCBI Taxonomy" id="109634"/>
    <lineage>
        <taxon>Eukaryota</taxon>
        <taxon>Fungi</taxon>
        <taxon>Dikarya</taxon>
        <taxon>Basidiomycota</taxon>
        <taxon>Agaricomycotina</taxon>
        <taxon>Agaricomycetes</taxon>
        <taxon>Agaricomycetidae</taxon>
        <taxon>Agaricales</taxon>
        <taxon>Agaricineae</taxon>
        <taxon>Hymenogastraceae</taxon>
        <taxon>Gymnopilus</taxon>
    </lineage>
</organism>
<dbReference type="PRINTS" id="PR01217">
    <property type="entry name" value="PRICHEXTENSN"/>
</dbReference>
<evidence type="ECO:0000256" key="1">
    <source>
        <dbReference type="SAM" id="MobiDB-lite"/>
    </source>
</evidence>
<evidence type="ECO:0000313" key="3">
    <source>
        <dbReference type="Proteomes" id="UP000724874"/>
    </source>
</evidence>
<gene>
    <name evidence="2" type="ORF">CPB84DRAFT_1773470</name>
</gene>
<feature type="non-terminal residue" evidence="2">
    <location>
        <position position="1"/>
    </location>
</feature>
<comment type="caution">
    <text evidence="2">The sequence shown here is derived from an EMBL/GenBank/DDBJ whole genome shotgun (WGS) entry which is preliminary data.</text>
</comment>
<evidence type="ECO:0000313" key="2">
    <source>
        <dbReference type="EMBL" id="KAF8904115.1"/>
    </source>
</evidence>
<sequence>MINEKLKSPISPVQSSFAPETTAGKRRRVPIKIIDASVQPISPSAPSASASTPALAPSSSASTKKIPEPEPKPASVKTDIKPPAIKPQAPPRLAQAPSAPPVAVAASKSTTKIPDTLEAASSRSLKPSPPAKPSPPQPSFPQPPNDKPTTPAAPSPSPSPAPKPTTTPPAPASFKEAKDSRMTRIGWGIFLKNGAKTIFPSRGGESAFGSLKWRLRKFTRKSTSCSPSTKFYSHVQLLYIHEVDQEFGT</sequence>
<feature type="compositionally biased region" description="Low complexity" evidence="1">
    <location>
        <begin position="36"/>
        <end position="62"/>
    </location>
</feature>
<dbReference type="AlphaFoldDB" id="A0A9P5TNX6"/>
<keyword evidence="3" id="KW-1185">Reference proteome</keyword>
<feature type="compositionally biased region" description="Pro residues" evidence="1">
    <location>
        <begin position="127"/>
        <end position="171"/>
    </location>
</feature>
<proteinExistence type="predicted"/>
<name>A0A9P5TNX6_GYMJU</name>
<protein>
    <submittedName>
        <fullName evidence="2">Uncharacterized protein</fullName>
    </submittedName>
</protein>
<dbReference type="Proteomes" id="UP000724874">
    <property type="component" value="Unassembled WGS sequence"/>
</dbReference>
<dbReference type="EMBL" id="JADNYJ010000027">
    <property type="protein sequence ID" value="KAF8904115.1"/>
    <property type="molecule type" value="Genomic_DNA"/>
</dbReference>
<feature type="region of interest" description="Disordered" evidence="1">
    <location>
        <begin position="1"/>
        <end position="179"/>
    </location>
</feature>